<sequence length="187" mass="22270">MNKIDTRNWKEFDMSELFDIRPTKNHNLTNKELMQEDGENPVIVNSSYDNGVGGFTHYDITEKGNVITFSDTTTSDSIFYQPNDFVGYSHVQVLKPLQYTEQWTRESLLFFTVVFKKKSSLMNYDYVNKFTRNDALKLKIKLPVTNDGKPDFEYMENFIKRLETREREYKRCFKVFKKGKIKKSRYN</sequence>
<dbReference type="SUPFAM" id="SSF116734">
    <property type="entry name" value="DNA methylase specificity domain"/>
    <property type="match status" value="1"/>
</dbReference>
<protein>
    <recommendedName>
        <fullName evidence="4">Type I restriction modification DNA specificity domain-containing protein</fullName>
    </recommendedName>
</protein>
<evidence type="ECO:0000256" key="1">
    <source>
        <dbReference type="ARBA" id="ARBA00010923"/>
    </source>
</evidence>
<evidence type="ECO:0000313" key="6">
    <source>
        <dbReference type="Proteomes" id="UP001288778"/>
    </source>
</evidence>
<dbReference type="GO" id="GO:0003677">
    <property type="term" value="F:DNA binding"/>
    <property type="evidence" value="ECO:0007669"/>
    <property type="project" value="UniProtKB-KW"/>
</dbReference>
<evidence type="ECO:0000256" key="2">
    <source>
        <dbReference type="ARBA" id="ARBA00022747"/>
    </source>
</evidence>
<name>A0AAW9HT74_CLOPF</name>
<dbReference type="GO" id="GO:0009307">
    <property type="term" value="P:DNA restriction-modification system"/>
    <property type="evidence" value="ECO:0007669"/>
    <property type="project" value="UniProtKB-KW"/>
</dbReference>
<comment type="caution">
    <text evidence="5">The sequence shown here is derived from an EMBL/GenBank/DDBJ whole genome shotgun (WGS) entry which is preliminary data.</text>
</comment>
<accession>A0AAW9HT74</accession>
<evidence type="ECO:0000256" key="3">
    <source>
        <dbReference type="ARBA" id="ARBA00023125"/>
    </source>
</evidence>
<dbReference type="InterPro" id="IPR044946">
    <property type="entry name" value="Restrct_endonuc_typeI_TRD_sf"/>
</dbReference>
<comment type="similarity">
    <text evidence="1">Belongs to the type-I restriction system S methylase family.</text>
</comment>
<dbReference type="AlphaFoldDB" id="A0AAW9HT74"/>
<dbReference type="EMBL" id="WNUI01000014">
    <property type="protein sequence ID" value="MDZ4908857.1"/>
    <property type="molecule type" value="Genomic_DNA"/>
</dbReference>
<dbReference type="RefSeq" id="WP_164810278.1">
    <property type="nucleotide sequence ID" value="NZ_CP102300.1"/>
</dbReference>
<dbReference type="Gene3D" id="3.90.220.20">
    <property type="entry name" value="DNA methylase specificity domains"/>
    <property type="match status" value="1"/>
</dbReference>
<organism evidence="5 6">
    <name type="scientific">Clostridium perfringens</name>
    <dbReference type="NCBI Taxonomy" id="1502"/>
    <lineage>
        <taxon>Bacteria</taxon>
        <taxon>Bacillati</taxon>
        <taxon>Bacillota</taxon>
        <taxon>Clostridia</taxon>
        <taxon>Eubacteriales</taxon>
        <taxon>Clostridiaceae</taxon>
        <taxon>Clostridium</taxon>
    </lineage>
</organism>
<dbReference type="Proteomes" id="UP001288778">
    <property type="component" value="Unassembled WGS sequence"/>
</dbReference>
<keyword evidence="3" id="KW-0238">DNA-binding</keyword>
<dbReference type="InterPro" id="IPR000055">
    <property type="entry name" value="Restrct_endonuc_typeI_TRD"/>
</dbReference>
<dbReference type="Pfam" id="PF01420">
    <property type="entry name" value="Methylase_S"/>
    <property type="match status" value="1"/>
</dbReference>
<evidence type="ECO:0000259" key="4">
    <source>
        <dbReference type="Pfam" id="PF01420"/>
    </source>
</evidence>
<feature type="domain" description="Type I restriction modification DNA specificity" evidence="4">
    <location>
        <begin position="8"/>
        <end position="166"/>
    </location>
</feature>
<reference evidence="5" key="1">
    <citation type="submission" date="2019-11" db="EMBL/GenBank/DDBJ databases">
        <title>Characterization of Clostridium perfringens isolates from swine manure treated agricultural soils.</title>
        <authorList>
            <person name="Wushke S.T."/>
        </authorList>
    </citation>
    <scope>NUCLEOTIDE SEQUENCE</scope>
    <source>
        <strain evidence="5">X94</strain>
    </source>
</reference>
<evidence type="ECO:0000313" key="5">
    <source>
        <dbReference type="EMBL" id="MDZ4908857.1"/>
    </source>
</evidence>
<keyword evidence="2" id="KW-0680">Restriction system</keyword>
<proteinExistence type="inferred from homology"/>
<gene>
    <name evidence="5" type="ORF">GNF68_07215</name>
</gene>